<accession>A0A179DH45</accession>
<sequence>MENSFSIIDILETSWEITKKNFLLIIGYSLVAFVALAIVQFIYLGLATSQNVILSTVGFFAFLIINSMANLGFYKLIFRLIDEEEEDFSVKKVIPSWKNILSFVSITLLLGVIVATFTLIYTQLLKNGSFADFVEIIKNNPIYFESLAVFAFILLLLATMRFMFFPCFIVDDDSTGFESLRQSKALTHDNLMKIMVVLAMVVGFIALGFLALGIGIIVTYPFTNVILVVTYRRLVNSYISEHPEEKKVGL</sequence>
<proteinExistence type="predicted"/>
<comment type="caution">
    <text evidence="2">The sequence shown here is derived from an EMBL/GenBank/DDBJ whole genome shotgun (WGS) entry which is preliminary data.</text>
</comment>
<keyword evidence="1" id="KW-0812">Transmembrane</keyword>
<keyword evidence="1" id="KW-1133">Transmembrane helix</keyword>
<dbReference type="Proteomes" id="UP000078459">
    <property type="component" value="Unassembled WGS sequence"/>
</dbReference>
<organism evidence="2 3">
    <name type="scientific">Pedobacter psychrophilus</name>
    <dbReference type="NCBI Taxonomy" id="1826909"/>
    <lineage>
        <taxon>Bacteria</taxon>
        <taxon>Pseudomonadati</taxon>
        <taxon>Bacteroidota</taxon>
        <taxon>Sphingobacteriia</taxon>
        <taxon>Sphingobacteriales</taxon>
        <taxon>Sphingobacteriaceae</taxon>
        <taxon>Pedobacter</taxon>
    </lineage>
</organism>
<dbReference type="EMBL" id="LWHJ01000027">
    <property type="protein sequence ID" value="OAQ39763.1"/>
    <property type="molecule type" value="Genomic_DNA"/>
</dbReference>
<feature type="transmembrane region" description="Helical" evidence="1">
    <location>
        <begin position="99"/>
        <end position="122"/>
    </location>
</feature>
<evidence type="ECO:0000313" key="3">
    <source>
        <dbReference type="Proteomes" id="UP000078459"/>
    </source>
</evidence>
<feature type="transmembrane region" description="Helical" evidence="1">
    <location>
        <begin position="142"/>
        <end position="170"/>
    </location>
</feature>
<keyword evidence="1" id="KW-0472">Membrane</keyword>
<protein>
    <recommendedName>
        <fullName evidence="4">Glycerophosphoryl diester phosphodiesterase membrane domain-containing protein</fullName>
    </recommendedName>
</protein>
<name>A0A179DH45_9SPHI</name>
<keyword evidence="3" id="KW-1185">Reference proteome</keyword>
<dbReference type="AlphaFoldDB" id="A0A179DH45"/>
<evidence type="ECO:0008006" key="4">
    <source>
        <dbReference type="Google" id="ProtNLM"/>
    </source>
</evidence>
<dbReference type="RefSeq" id="WP_068822379.1">
    <property type="nucleotide sequence ID" value="NZ_LWHJ01000027.1"/>
</dbReference>
<evidence type="ECO:0000256" key="1">
    <source>
        <dbReference type="SAM" id="Phobius"/>
    </source>
</evidence>
<evidence type="ECO:0000313" key="2">
    <source>
        <dbReference type="EMBL" id="OAQ39763.1"/>
    </source>
</evidence>
<dbReference type="OrthoDB" id="797532at2"/>
<gene>
    <name evidence="2" type="ORF">A5893_09285</name>
</gene>
<feature type="transmembrane region" description="Helical" evidence="1">
    <location>
        <begin position="21"/>
        <end position="46"/>
    </location>
</feature>
<dbReference type="STRING" id="1826909.A5893_09285"/>
<reference evidence="2 3" key="2">
    <citation type="submission" date="2016-06" db="EMBL/GenBank/DDBJ databases">
        <title>Pedobacter psychrophilus sp. nov., isolated from Antarctic fragmentary rock.</title>
        <authorList>
            <person name="Svec P."/>
        </authorList>
    </citation>
    <scope>NUCLEOTIDE SEQUENCE [LARGE SCALE GENOMIC DNA]</scope>
    <source>
        <strain evidence="2 3">CCM 8644</strain>
    </source>
</reference>
<feature type="transmembrane region" description="Helical" evidence="1">
    <location>
        <begin position="52"/>
        <end position="78"/>
    </location>
</feature>
<feature type="transmembrane region" description="Helical" evidence="1">
    <location>
        <begin position="191"/>
        <end position="218"/>
    </location>
</feature>
<reference evidence="2 3" key="1">
    <citation type="submission" date="2016-04" db="EMBL/GenBank/DDBJ databases">
        <authorList>
            <person name="Evans L.H."/>
            <person name="Alamgir A."/>
            <person name="Owens N."/>
            <person name="Weber N.D."/>
            <person name="Virtaneva K."/>
            <person name="Barbian K."/>
            <person name="Babar A."/>
            <person name="Rosenke K."/>
        </authorList>
    </citation>
    <scope>NUCLEOTIDE SEQUENCE [LARGE SCALE GENOMIC DNA]</scope>
    <source>
        <strain evidence="2 3">CCM 8644</strain>
    </source>
</reference>